<dbReference type="Gene3D" id="3.90.226.10">
    <property type="entry name" value="2-enoyl-CoA Hydratase, Chain A, domain 1"/>
    <property type="match status" value="1"/>
</dbReference>
<dbReference type="OrthoDB" id="3273at10239"/>
<dbReference type="PANTHER" id="PTHR33209">
    <property type="entry name" value="PROTEASE 4"/>
    <property type="match status" value="1"/>
</dbReference>
<feature type="compositionally biased region" description="Acidic residues" evidence="5">
    <location>
        <begin position="294"/>
        <end position="305"/>
    </location>
</feature>
<proteinExistence type="inferred from homology"/>
<dbReference type="CDD" id="cd07022">
    <property type="entry name" value="S49_Sppa_36K_type"/>
    <property type="match status" value="1"/>
</dbReference>
<organism evidence="7 8">
    <name type="scientific">Burkholderia phage vB_BceS_AH2</name>
    <dbReference type="NCBI Taxonomy" id="1133022"/>
    <lineage>
        <taxon>Viruses</taxon>
        <taxon>Duplodnaviria</taxon>
        <taxon>Heunggongvirae</taxon>
        <taxon>Uroviricota</taxon>
        <taxon>Caudoviricetes</taxon>
        <taxon>Casjensviridae</taxon>
        <taxon>Ahduovirus</taxon>
        <taxon>Ahduovirus AH2</taxon>
        <taxon>Burkholderia virus AH2</taxon>
    </lineage>
</organism>
<feature type="domain" description="Peptidase S49" evidence="6">
    <location>
        <begin position="147"/>
        <end position="287"/>
    </location>
</feature>
<reference evidence="7 8" key="1">
    <citation type="journal article" date="2012" name="BMC Genomics">
        <title>Comparative analysis of two phenotypically-similar but genomically-distinct Burkholderia cenocepacia-specific bacteriophages.</title>
        <authorList>
            <person name="Lynch K.H."/>
            <person name="Stothard P."/>
            <person name="Dennis J.J."/>
        </authorList>
    </citation>
    <scope>NUCLEOTIDE SEQUENCE [LARGE SCALE GENOMIC DNA]</scope>
</reference>
<evidence type="ECO:0000313" key="7">
    <source>
        <dbReference type="EMBL" id="AEY69574.1"/>
    </source>
</evidence>
<evidence type="ECO:0000256" key="3">
    <source>
        <dbReference type="ARBA" id="ARBA00022801"/>
    </source>
</evidence>
<keyword evidence="3" id="KW-0378">Hydrolase</keyword>
<keyword evidence="4" id="KW-0720">Serine protease</keyword>
<dbReference type="GeneID" id="13405244"/>
<keyword evidence="2 7" id="KW-0645">Protease</keyword>
<dbReference type="Gene3D" id="6.20.330.10">
    <property type="match status" value="1"/>
</dbReference>
<feature type="region of interest" description="Disordered" evidence="5">
    <location>
        <begin position="386"/>
        <end position="425"/>
    </location>
</feature>
<dbReference type="GO" id="GO:0006508">
    <property type="term" value="P:proteolysis"/>
    <property type="evidence" value="ECO:0007669"/>
    <property type="project" value="UniProtKB-KW"/>
</dbReference>
<accession>I6NTP0</accession>
<keyword evidence="8" id="KW-1185">Reference proteome</keyword>
<evidence type="ECO:0000259" key="6">
    <source>
        <dbReference type="Pfam" id="PF01343"/>
    </source>
</evidence>
<dbReference type="SUPFAM" id="SSF52096">
    <property type="entry name" value="ClpP/crotonase"/>
    <property type="match status" value="1"/>
</dbReference>
<evidence type="ECO:0000256" key="2">
    <source>
        <dbReference type="ARBA" id="ARBA00022670"/>
    </source>
</evidence>
<sequence length="442" mass="46666">MNATRNSARLNVRAIIDGMNMKAAMLAPHYSGLASALQEFADADRSLEEAAWEARKNDLTMAYGFGPASADKPFAFANGIAIIPVHGVLINRFSYSWGFVTGYNFIRTQYDAALNDEDVKLIVFDCNSYGGMVAGCFETVDEIFAGRDKKPSIAMVDSNSYSACYAIASAANRVVVTQSSGVGSIGVVAMHMNVSDMLKQWGIEITFIFAGAHKVDGNPYEALSPDVKKTIQASINKSYATFVNSVARNRNISADAVRATEAQTYDAEDALAIGLIDAIQSPATALEAYLDELSGSDDQDQQEQDMSDKTTQPGAEGNSAIDEKAVAASARTAERERMAGILNCEEAKGKSKLANHLALNTEMSVEDAKAMLAVAAPEQTQAAAPTQEKNHFADAMNASKHPEVGAGDGDADAGADASKGGSAASRILAAQEAATGRKVAAK</sequence>
<dbReference type="Pfam" id="PF01343">
    <property type="entry name" value="Peptidase_S49"/>
    <property type="match status" value="1"/>
</dbReference>
<gene>
    <name evidence="7" type="ORF">AH2_00064</name>
</gene>
<dbReference type="InterPro" id="IPR029045">
    <property type="entry name" value="ClpP/crotonase-like_dom_sf"/>
</dbReference>
<comment type="similarity">
    <text evidence="1">Belongs to the peptidase S49 family.</text>
</comment>
<evidence type="ECO:0000256" key="1">
    <source>
        <dbReference type="ARBA" id="ARBA00008683"/>
    </source>
</evidence>
<dbReference type="InterPro" id="IPR033855">
    <property type="entry name" value="Protein_C"/>
</dbReference>
<evidence type="ECO:0000256" key="5">
    <source>
        <dbReference type="SAM" id="MobiDB-lite"/>
    </source>
</evidence>
<dbReference type="Proteomes" id="UP000009012">
    <property type="component" value="Segment"/>
</dbReference>
<protein>
    <submittedName>
        <fullName evidence="7">Prohead protease</fullName>
    </submittedName>
</protein>
<feature type="region of interest" description="Disordered" evidence="5">
    <location>
        <begin position="294"/>
        <end position="320"/>
    </location>
</feature>
<dbReference type="RefSeq" id="YP_006561148.1">
    <property type="nucleotide sequence ID" value="NC_018283.1"/>
</dbReference>
<dbReference type="PANTHER" id="PTHR33209:SF1">
    <property type="entry name" value="PEPTIDASE S49 DOMAIN-CONTAINING PROTEIN"/>
    <property type="match status" value="1"/>
</dbReference>
<dbReference type="EMBL" id="JN564907">
    <property type="protein sequence ID" value="AEY69574.1"/>
    <property type="molecule type" value="Genomic_DNA"/>
</dbReference>
<dbReference type="GO" id="GO:0008236">
    <property type="term" value="F:serine-type peptidase activity"/>
    <property type="evidence" value="ECO:0007669"/>
    <property type="project" value="UniProtKB-KW"/>
</dbReference>
<dbReference type="InterPro" id="IPR002142">
    <property type="entry name" value="Peptidase_S49"/>
</dbReference>
<name>I6NTP0_9CAUD</name>
<dbReference type="KEGG" id="vg:13405244"/>
<evidence type="ECO:0000256" key="4">
    <source>
        <dbReference type="ARBA" id="ARBA00022825"/>
    </source>
</evidence>
<evidence type="ECO:0000313" key="8">
    <source>
        <dbReference type="Proteomes" id="UP000009012"/>
    </source>
</evidence>
<feature type="compositionally biased region" description="Low complexity" evidence="5">
    <location>
        <begin position="412"/>
        <end position="425"/>
    </location>
</feature>